<proteinExistence type="predicted"/>
<sequence>MSLTVFTVEMRNYIRIIIIMLSVSYIEMKKTKDVNYNQNRLSVHAGKIINPDNLNCSFNINGTLFNSTDFTSQGLYFGLILYESEGIQGHLISKPECTDCGIYCAQNELIIACRHYWLPMIIGIITSIILFSILLMLLYYFKRTIIQTLARIITTRVERNQNRKEELIFTKLNKLMNDRKLEIPNAPAKEEVQMQSLSRRNSDEHLYPTLSLLTAATCLLNPVNACDQTLFMQSNGQICDAFKCQTLNSYEFSIQYGSTICFSMPDGDKIEMYVSDSYINQRYEMAYLTSDFDIQVDSTSRCKQAGECVSDQCQLGSIHDVLPKNKSDVQYFDCQAEGLGCEFTCWHKYACTWYTWWVSEKGPRAKVYKKEMSYWSFKLNIKIKNELTTYQFTTHNPHNTLNFGQLLGRNQLVVNIVNVIHDNIHLDDYLIEDNNTFIDYSASSLNFPMGGKIGDYQISINRDKTKFDYHGVNCRVSGCKVICEFKEPALRTFRVMNHQQRGIFVKNVDKYLVEGKYKTPMAVLIRIGNIDLDSLFIDSARCDISVEMTYGCTGCNSLPYAVLSSNNIVSPGLMSFKSNCSFTSKFLSCGSDPFILSPIKKESACRLWIKNTNSTIDINFKYEFLGGLTTYERTYSIDNSALGIVKSIASNPNFIDGLLWSFSSFTLTTLAMSIIYKLLSRMFSYRFERKIEKDIENSN</sequence>
<feature type="transmembrane region" description="Helical" evidence="1">
    <location>
        <begin position="116"/>
        <end position="141"/>
    </location>
</feature>
<feature type="transmembrane region" description="Helical" evidence="1">
    <location>
        <begin position="658"/>
        <end position="679"/>
    </location>
</feature>
<reference evidence="3" key="2">
    <citation type="submission" date="2020-03" db="EMBL/GenBank/DDBJ databases">
        <authorList>
            <person name="Kafer S."/>
            <person name="Paraskevopoulou S."/>
            <person name="Zirkel F."/>
            <person name="Wieseke N."/>
            <person name="Donath A."/>
            <person name="Petersen M."/>
            <person name="Jones T.C."/>
            <person name="Liu S."/>
            <person name="Zhou X."/>
            <person name="Middendorf M."/>
            <person name="Junglen S."/>
            <person name="Misof B."/>
            <person name="Drosten C."/>
        </authorList>
    </citation>
    <scope>NUCLEOTIDE SEQUENCE</scope>
    <source>
        <strain evidence="3">OKIAV229</strain>
    </source>
</reference>
<keyword evidence="1" id="KW-0472">Membrane</keyword>
<evidence type="ECO:0000259" key="2">
    <source>
        <dbReference type="Pfam" id="PF07245"/>
    </source>
</evidence>
<dbReference type="Pfam" id="PF07245">
    <property type="entry name" value="Phlebovirus_G2"/>
    <property type="match status" value="1"/>
</dbReference>
<reference evidence="3" key="1">
    <citation type="journal article" date="2019" name="PLoS Pathog.">
        <title>Re-assessing the diversity of negative strand RNA viruses in insects.</title>
        <authorList>
            <person name="Kafer S."/>
            <person name="Paraskevopoulou S."/>
            <person name="Zirkel F."/>
            <person name="Wieseke N."/>
            <person name="Donath A."/>
            <person name="Petersen M."/>
            <person name="Jones T.C."/>
            <person name="Liu S."/>
            <person name="Zhou X."/>
            <person name="Middendorf M."/>
            <person name="Junglen S."/>
            <person name="Misof B."/>
            <person name="Drosten C."/>
        </authorList>
    </citation>
    <scope>NUCLEOTIDE SEQUENCE</scope>
    <source>
        <strain evidence="3">OKIAV229</strain>
    </source>
</reference>
<accession>A0A7D7EZ44</accession>
<evidence type="ECO:0000313" key="3">
    <source>
        <dbReference type="EMBL" id="QMP82318.1"/>
    </source>
</evidence>
<dbReference type="InterPro" id="IPR009878">
    <property type="entry name" value="Phlebovirus_G2_fusion"/>
</dbReference>
<organism evidence="3">
    <name type="scientific">Hymenopteran phasma-related virus OKIAV229</name>
    <dbReference type="NCBI Taxonomy" id="2746313"/>
    <lineage>
        <taxon>Viruses</taxon>
        <taxon>Riboviria</taxon>
        <taxon>Orthornavirae</taxon>
        <taxon>Negarnaviricota</taxon>
        <taxon>Polyploviricotina</taxon>
        <taxon>Bunyaviricetes</taxon>
        <taxon>Elliovirales</taxon>
        <taxon>Phasmaviridae</taxon>
    </lineage>
</organism>
<keyword evidence="1" id="KW-1133">Transmembrane helix</keyword>
<dbReference type="EMBL" id="MT153520">
    <property type="protein sequence ID" value="QMP82318.1"/>
    <property type="molecule type" value="Viral_cRNA"/>
</dbReference>
<protein>
    <submittedName>
        <fullName evidence="3">Glycoprotein</fullName>
    </submittedName>
</protein>
<evidence type="ECO:0000256" key="1">
    <source>
        <dbReference type="SAM" id="Phobius"/>
    </source>
</evidence>
<feature type="domain" description="Phlebovirus glycoprotein G2 fusion" evidence="2">
    <location>
        <begin position="226"/>
        <end position="493"/>
    </location>
</feature>
<name>A0A7D7EZ44_9VIRU</name>
<keyword evidence="1" id="KW-0812">Transmembrane</keyword>